<dbReference type="EMBL" id="CAXAQS010000776">
    <property type="protein sequence ID" value="CAK9253098.1"/>
    <property type="molecule type" value="Genomic_DNA"/>
</dbReference>
<reference evidence="1" key="1">
    <citation type="submission" date="2024-02" db="EMBL/GenBank/DDBJ databases">
        <authorList>
            <consortium name="ELIXIR-Norway"/>
            <consortium name="Elixir Norway"/>
        </authorList>
    </citation>
    <scope>NUCLEOTIDE SEQUENCE</scope>
</reference>
<dbReference type="Proteomes" id="UP001497444">
    <property type="component" value="Unassembled WGS sequence"/>
</dbReference>
<name>A0ABP0VF74_9BRYO</name>
<organism evidence="1 2">
    <name type="scientific">Sphagnum jensenii</name>
    <dbReference type="NCBI Taxonomy" id="128206"/>
    <lineage>
        <taxon>Eukaryota</taxon>
        <taxon>Viridiplantae</taxon>
        <taxon>Streptophyta</taxon>
        <taxon>Embryophyta</taxon>
        <taxon>Bryophyta</taxon>
        <taxon>Sphagnophytina</taxon>
        <taxon>Sphagnopsida</taxon>
        <taxon>Sphagnales</taxon>
        <taxon>Sphagnaceae</taxon>
        <taxon>Sphagnum</taxon>
    </lineage>
</organism>
<gene>
    <name evidence="1" type="ORF">CSSPJE1EN1_LOCUS28476</name>
</gene>
<evidence type="ECO:0008006" key="3">
    <source>
        <dbReference type="Google" id="ProtNLM"/>
    </source>
</evidence>
<comment type="caution">
    <text evidence="1">The sequence shown here is derived from an EMBL/GenBank/DDBJ whole genome shotgun (WGS) entry which is preliminary data.</text>
</comment>
<sequence>MPEVPEIPEIIDPIVRRGTILIYRAFDIGEEINLIEVERILRQQSGTVRVAISRGKGNAVIIRNAPVRLSLGKARLKLQEKTIDAEVFATVWDYGVLSLVFQVPIVDGTPWNSLIPMGAILNGDVPGCEELNRFAQVKSAEIADLIRAAIQRPNQWEVFEDYVIYFLEEMTGVKNASELLERGAVPELILGEPKDPLSKKTREGIKETHFQYSSNDLVVIDWNSAIVVEPSGLRDIPDVVEFALTQLLEFRYYDDLIDKKLAELYDSIEKGKHTLLRTDFDEISHEANSRYIEFSEFLERIDNSLKVVGDFYLAIIFRASVRRFRINDWQQSISRKMNVLAQVSELLQGELNTRRAHMLEVIVIILIVFEIISPLIRGHA</sequence>
<protein>
    <recommendedName>
        <fullName evidence="3">DUF155 domain-containing protein</fullName>
    </recommendedName>
</protein>
<accession>A0ABP0VF74</accession>
<evidence type="ECO:0000313" key="1">
    <source>
        <dbReference type="EMBL" id="CAK9253098.1"/>
    </source>
</evidence>
<evidence type="ECO:0000313" key="2">
    <source>
        <dbReference type="Proteomes" id="UP001497444"/>
    </source>
</evidence>
<proteinExistence type="predicted"/>
<keyword evidence="2" id="KW-1185">Reference proteome</keyword>